<dbReference type="AlphaFoldDB" id="A0A5E4AQQ5"/>
<feature type="region of interest" description="Disordered" evidence="1">
    <location>
        <begin position="43"/>
        <end position="63"/>
    </location>
</feature>
<proteinExistence type="predicted"/>
<sequence>KKKWTSTSPHQATVQHQAELSGTWSNVEGERCSSCIATPAVATEPGSRQVLRQPVGDAQGLKV</sequence>
<evidence type="ECO:0000313" key="3">
    <source>
        <dbReference type="Proteomes" id="UP000335636"/>
    </source>
</evidence>
<gene>
    <name evidence="2" type="ORF">MONAX_5E018781</name>
</gene>
<accession>A0A5E4AQQ5</accession>
<evidence type="ECO:0000256" key="1">
    <source>
        <dbReference type="SAM" id="MobiDB-lite"/>
    </source>
</evidence>
<keyword evidence="3" id="KW-1185">Reference proteome</keyword>
<comment type="caution">
    <text evidence="2">The sequence shown here is derived from an EMBL/GenBank/DDBJ whole genome shotgun (WGS) entry which is preliminary data.</text>
</comment>
<dbReference type="EMBL" id="CABDUW010000126">
    <property type="protein sequence ID" value="VTJ59678.1"/>
    <property type="molecule type" value="Genomic_DNA"/>
</dbReference>
<dbReference type="Proteomes" id="UP000335636">
    <property type="component" value="Unassembled WGS sequence"/>
</dbReference>
<evidence type="ECO:0000313" key="2">
    <source>
        <dbReference type="EMBL" id="VTJ59678.1"/>
    </source>
</evidence>
<feature type="non-terminal residue" evidence="2">
    <location>
        <position position="1"/>
    </location>
</feature>
<organism evidence="2 3">
    <name type="scientific">Marmota monax</name>
    <name type="common">Woodchuck</name>
    <dbReference type="NCBI Taxonomy" id="9995"/>
    <lineage>
        <taxon>Eukaryota</taxon>
        <taxon>Metazoa</taxon>
        <taxon>Chordata</taxon>
        <taxon>Craniata</taxon>
        <taxon>Vertebrata</taxon>
        <taxon>Euteleostomi</taxon>
        <taxon>Mammalia</taxon>
        <taxon>Eutheria</taxon>
        <taxon>Euarchontoglires</taxon>
        <taxon>Glires</taxon>
        <taxon>Rodentia</taxon>
        <taxon>Sciuromorpha</taxon>
        <taxon>Sciuridae</taxon>
        <taxon>Xerinae</taxon>
        <taxon>Marmotini</taxon>
        <taxon>Marmota</taxon>
    </lineage>
</organism>
<name>A0A5E4AQQ5_MARMO</name>
<protein>
    <submittedName>
        <fullName evidence="2">Uncharacterized protein</fullName>
    </submittedName>
</protein>
<reference evidence="2" key="1">
    <citation type="submission" date="2019-04" db="EMBL/GenBank/DDBJ databases">
        <authorList>
            <person name="Alioto T."/>
            <person name="Alioto T."/>
        </authorList>
    </citation>
    <scope>NUCLEOTIDE SEQUENCE [LARGE SCALE GENOMIC DNA]</scope>
</reference>